<gene>
    <name evidence="2" type="ORF">TWF506_009236</name>
</gene>
<keyword evidence="3" id="KW-1185">Reference proteome</keyword>
<organism evidence="2 3">
    <name type="scientific">Arthrobotrys conoides</name>
    <dbReference type="NCBI Taxonomy" id="74498"/>
    <lineage>
        <taxon>Eukaryota</taxon>
        <taxon>Fungi</taxon>
        <taxon>Dikarya</taxon>
        <taxon>Ascomycota</taxon>
        <taxon>Pezizomycotina</taxon>
        <taxon>Orbiliomycetes</taxon>
        <taxon>Orbiliales</taxon>
        <taxon>Orbiliaceae</taxon>
        <taxon>Arthrobotrys</taxon>
    </lineage>
</organism>
<sequence>MFIRIFQIFVLLSSIQVLIVPGALCSPFPAAQPSNPDGAAASPNPALEVRSNLEKRDSWDCKGSSNCGSVKAHACIYALNNFLFANKNTRSWDLVWGPIRHWRINDNLIFGNCLAMYTCGDSRDYESAARAGVATIGNLIAKGQTIYDEDLGKCKRCGSVWFWGSCRVTFNYCSNNCSGT</sequence>
<dbReference type="AlphaFoldDB" id="A0AAN8RR70"/>
<name>A0AAN8RR70_9PEZI</name>
<evidence type="ECO:0000313" key="2">
    <source>
        <dbReference type="EMBL" id="KAK6513073.1"/>
    </source>
</evidence>
<reference evidence="2 3" key="1">
    <citation type="submission" date="2019-10" db="EMBL/GenBank/DDBJ databases">
        <authorList>
            <person name="Palmer J.M."/>
        </authorList>
    </citation>
    <scope>NUCLEOTIDE SEQUENCE [LARGE SCALE GENOMIC DNA]</scope>
    <source>
        <strain evidence="2 3">TWF506</strain>
    </source>
</reference>
<dbReference type="InterPro" id="IPR029167">
    <property type="entry name" value="Mug117"/>
</dbReference>
<feature type="signal peptide" evidence="1">
    <location>
        <begin position="1"/>
        <end position="25"/>
    </location>
</feature>
<accession>A0AAN8RR70</accession>
<proteinExistence type="predicted"/>
<dbReference type="Pfam" id="PF15474">
    <property type="entry name" value="MU117"/>
    <property type="match status" value="1"/>
</dbReference>
<dbReference type="EMBL" id="JAVHJM010000006">
    <property type="protein sequence ID" value="KAK6513073.1"/>
    <property type="molecule type" value="Genomic_DNA"/>
</dbReference>
<protein>
    <submittedName>
        <fullName evidence="2">Uncharacterized protein</fullName>
    </submittedName>
</protein>
<dbReference type="Proteomes" id="UP001307849">
    <property type="component" value="Unassembled WGS sequence"/>
</dbReference>
<keyword evidence="1" id="KW-0732">Signal</keyword>
<comment type="caution">
    <text evidence="2">The sequence shown here is derived from an EMBL/GenBank/DDBJ whole genome shotgun (WGS) entry which is preliminary data.</text>
</comment>
<evidence type="ECO:0000313" key="3">
    <source>
        <dbReference type="Proteomes" id="UP001307849"/>
    </source>
</evidence>
<feature type="chain" id="PRO_5042860119" evidence="1">
    <location>
        <begin position="26"/>
        <end position="180"/>
    </location>
</feature>
<evidence type="ECO:0000256" key="1">
    <source>
        <dbReference type="SAM" id="SignalP"/>
    </source>
</evidence>